<dbReference type="VEuPathDB" id="ToxoDB:CSUI_006582"/>
<reference evidence="1 2" key="1">
    <citation type="journal article" date="2017" name="Int. J. Parasitol.">
        <title>The genome of the protozoan parasite Cystoisospora suis and a reverse vaccinology approach to identify vaccine candidates.</title>
        <authorList>
            <person name="Palmieri N."/>
            <person name="Shrestha A."/>
            <person name="Ruttkowski B."/>
            <person name="Beck T."/>
            <person name="Vogl C."/>
            <person name="Tomley F."/>
            <person name="Blake D.P."/>
            <person name="Joachim A."/>
        </authorList>
    </citation>
    <scope>NUCLEOTIDE SEQUENCE [LARGE SCALE GENOMIC DNA]</scope>
    <source>
        <strain evidence="1 2">Wien I</strain>
    </source>
</reference>
<evidence type="ECO:0000313" key="2">
    <source>
        <dbReference type="Proteomes" id="UP000221165"/>
    </source>
</evidence>
<gene>
    <name evidence="1" type="ORF">CSUI_006582</name>
</gene>
<dbReference type="GeneID" id="94429949"/>
<protein>
    <submittedName>
        <fullName evidence="1">Uncharacterized protein</fullName>
    </submittedName>
</protein>
<sequence>MSPAAAFSVKSSDLRLAQKKQLQHWLKIAATGVFSDLAWGCFDKVGTPEKSEPCLLQWEAQFCVANYLLVDALNANRGYSREEWVARDGSTKGLDAMARLCQPRVDDWVSKRKADCERAMRNINGAFPSAECS</sequence>
<evidence type="ECO:0000313" key="1">
    <source>
        <dbReference type="EMBL" id="PHJ19583.1"/>
    </source>
</evidence>
<dbReference type="AlphaFoldDB" id="A0A2C6KTV9"/>
<comment type="caution">
    <text evidence="1">The sequence shown here is derived from an EMBL/GenBank/DDBJ whole genome shotgun (WGS) entry which is preliminary data.</text>
</comment>
<proteinExistence type="predicted"/>
<dbReference type="RefSeq" id="XP_067921281.1">
    <property type="nucleotide sequence ID" value="XM_068066738.1"/>
</dbReference>
<keyword evidence="2" id="KW-1185">Reference proteome</keyword>
<dbReference type="OrthoDB" id="10290809at2759"/>
<dbReference type="Proteomes" id="UP000221165">
    <property type="component" value="Unassembled WGS sequence"/>
</dbReference>
<organism evidence="1 2">
    <name type="scientific">Cystoisospora suis</name>
    <dbReference type="NCBI Taxonomy" id="483139"/>
    <lineage>
        <taxon>Eukaryota</taxon>
        <taxon>Sar</taxon>
        <taxon>Alveolata</taxon>
        <taxon>Apicomplexa</taxon>
        <taxon>Conoidasida</taxon>
        <taxon>Coccidia</taxon>
        <taxon>Eucoccidiorida</taxon>
        <taxon>Eimeriorina</taxon>
        <taxon>Sarcocystidae</taxon>
        <taxon>Cystoisospora</taxon>
    </lineage>
</organism>
<dbReference type="EMBL" id="MIGC01003351">
    <property type="protein sequence ID" value="PHJ19583.1"/>
    <property type="molecule type" value="Genomic_DNA"/>
</dbReference>
<name>A0A2C6KTV9_9APIC</name>
<accession>A0A2C6KTV9</accession>